<evidence type="ECO:0000313" key="5">
    <source>
        <dbReference type="Proteomes" id="UP000315750"/>
    </source>
</evidence>
<feature type="domain" description="N-acetyltransferase" evidence="3">
    <location>
        <begin position="4"/>
        <end position="161"/>
    </location>
</feature>
<protein>
    <submittedName>
        <fullName evidence="4">N-acyltransferase YncA</fullName>
        <ecNumber evidence="4">2.3.1.-</ecNumber>
    </submittedName>
</protein>
<dbReference type="AlphaFoldDB" id="A0A518AK82"/>
<dbReference type="Pfam" id="PF00583">
    <property type="entry name" value="Acetyltransf_1"/>
    <property type="match status" value="1"/>
</dbReference>
<dbReference type="EMBL" id="CP036278">
    <property type="protein sequence ID" value="QDU55141.1"/>
    <property type="molecule type" value="Genomic_DNA"/>
</dbReference>
<evidence type="ECO:0000256" key="1">
    <source>
        <dbReference type="ARBA" id="ARBA00022679"/>
    </source>
</evidence>
<evidence type="ECO:0000259" key="3">
    <source>
        <dbReference type="PROSITE" id="PS51186"/>
    </source>
</evidence>
<dbReference type="SUPFAM" id="SSF55729">
    <property type="entry name" value="Acyl-CoA N-acyltransferases (Nat)"/>
    <property type="match status" value="1"/>
</dbReference>
<dbReference type="Gene3D" id="3.40.630.30">
    <property type="match status" value="1"/>
</dbReference>
<proteinExistence type="predicted"/>
<sequence>MSSPLLRLATEADLAAINDIHNHYVVNTTSTYALEPMTLEARRAWFTNRAEIHPVTVVERDDRIVAWGALGVFRLLAGYRTTAENSVYVHPDFVRQKLGSMILADQTRRAVELGLHSIIAVIDSEKVASIEAHRKHGFKEIGRLMQVARKFDKFQDAMFMQWLPSEPS</sequence>
<dbReference type="PANTHER" id="PTHR43072">
    <property type="entry name" value="N-ACETYLTRANSFERASE"/>
    <property type="match status" value="1"/>
</dbReference>
<dbReference type="InterPro" id="IPR000182">
    <property type="entry name" value="GNAT_dom"/>
</dbReference>
<reference evidence="4 5" key="1">
    <citation type="submission" date="2019-02" db="EMBL/GenBank/DDBJ databases">
        <title>Deep-cultivation of Planctomycetes and their phenomic and genomic characterization uncovers novel biology.</title>
        <authorList>
            <person name="Wiegand S."/>
            <person name="Jogler M."/>
            <person name="Boedeker C."/>
            <person name="Pinto D."/>
            <person name="Vollmers J."/>
            <person name="Rivas-Marin E."/>
            <person name="Kohn T."/>
            <person name="Peeters S.H."/>
            <person name="Heuer A."/>
            <person name="Rast P."/>
            <person name="Oberbeckmann S."/>
            <person name="Bunk B."/>
            <person name="Jeske O."/>
            <person name="Meyerdierks A."/>
            <person name="Storesund J.E."/>
            <person name="Kallscheuer N."/>
            <person name="Luecker S."/>
            <person name="Lage O.M."/>
            <person name="Pohl T."/>
            <person name="Merkel B.J."/>
            <person name="Hornburger P."/>
            <person name="Mueller R.-W."/>
            <person name="Bruemmer F."/>
            <person name="Labrenz M."/>
            <person name="Spormann A.M."/>
            <person name="Op den Camp H."/>
            <person name="Overmann J."/>
            <person name="Amann R."/>
            <person name="Jetten M.S.M."/>
            <person name="Mascher T."/>
            <person name="Medema M.H."/>
            <person name="Devos D.P."/>
            <person name="Kaster A.-K."/>
            <person name="Ovreas L."/>
            <person name="Rohde M."/>
            <person name="Galperin M.Y."/>
            <person name="Jogler C."/>
        </authorList>
    </citation>
    <scope>NUCLEOTIDE SEQUENCE [LARGE SCALE GENOMIC DNA]</scope>
    <source>
        <strain evidence="4 5">Pan181</strain>
    </source>
</reference>
<dbReference type="EC" id="2.3.1.-" evidence="4"/>
<name>A0A518AK82_9BACT</name>
<dbReference type="KEGG" id="amuc:Pan181_13270"/>
<keyword evidence="1 4" id="KW-0808">Transferase</keyword>
<organism evidence="4 5">
    <name type="scientific">Aeoliella mucimassa</name>
    <dbReference type="NCBI Taxonomy" id="2527972"/>
    <lineage>
        <taxon>Bacteria</taxon>
        <taxon>Pseudomonadati</taxon>
        <taxon>Planctomycetota</taxon>
        <taxon>Planctomycetia</taxon>
        <taxon>Pirellulales</taxon>
        <taxon>Lacipirellulaceae</taxon>
        <taxon>Aeoliella</taxon>
    </lineage>
</organism>
<dbReference type="CDD" id="cd04301">
    <property type="entry name" value="NAT_SF"/>
    <property type="match status" value="1"/>
</dbReference>
<keyword evidence="2 4" id="KW-0012">Acyltransferase</keyword>
<evidence type="ECO:0000313" key="4">
    <source>
        <dbReference type="EMBL" id="QDU55141.1"/>
    </source>
</evidence>
<dbReference type="Proteomes" id="UP000315750">
    <property type="component" value="Chromosome"/>
</dbReference>
<accession>A0A518AK82</accession>
<dbReference type="InterPro" id="IPR016181">
    <property type="entry name" value="Acyl_CoA_acyltransferase"/>
</dbReference>
<gene>
    <name evidence="4" type="primary">yncA</name>
    <name evidence="4" type="ORF">Pan181_13270</name>
</gene>
<dbReference type="PANTHER" id="PTHR43072:SF23">
    <property type="entry name" value="UPF0039 PROTEIN C11D3.02C"/>
    <property type="match status" value="1"/>
</dbReference>
<dbReference type="RefSeq" id="WP_197528975.1">
    <property type="nucleotide sequence ID" value="NZ_CP036278.1"/>
</dbReference>
<keyword evidence="5" id="KW-1185">Reference proteome</keyword>
<dbReference type="GO" id="GO:0016747">
    <property type="term" value="F:acyltransferase activity, transferring groups other than amino-acyl groups"/>
    <property type="evidence" value="ECO:0007669"/>
    <property type="project" value="InterPro"/>
</dbReference>
<dbReference type="PROSITE" id="PS51186">
    <property type="entry name" value="GNAT"/>
    <property type="match status" value="1"/>
</dbReference>
<evidence type="ECO:0000256" key="2">
    <source>
        <dbReference type="ARBA" id="ARBA00023315"/>
    </source>
</evidence>